<dbReference type="PIRSF" id="PIRSF036625">
    <property type="entry name" value="GAF_ANTAR"/>
    <property type="match status" value="1"/>
</dbReference>
<proteinExistence type="predicted"/>
<evidence type="ECO:0000313" key="6">
    <source>
        <dbReference type="EMBL" id="GLZ79666.1"/>
    </source>
</evidence>
<keyword evidence="7" id="KW-1185">Reference proteome</keyword>
<organism evidence="6 7">
    <name type="scientific">Actinorhabdospora filicis</name>
    <dbReference type="NCBI Taxonomy" id="1785913"/>
    <lineage>
        <taxon>Bacteria</taxon>
        <taxon>Bacillati</taxon>
        <taxon>Actinomycetota</taxon>
        <taxon>Actinomycetes</taxon>
        <taxon>Micromonosporales</taxon>
        <taxon>Micromonosporaceae</taxon>
        <taxon>Actinorhabdospora</taxon>
    </lineage>
</organism>
<dbReference type="Proteomes" id="UP001165079">
    <property type="component" value="Unassembled WGS sequence"/>
</dbReference>
<dbReference type="InterPro" id="IPR003018">
    <property type="entry name" value="GAF"/>
</dbReference>
<keyword evidence="2" id="KW-0418">Kinase</keyword>
<dbReference type="GO" id="GO:0003723">
    <property type="term" value="F:RNA binding"/>
    <property type="evidence" value="ECO:0007669"/>
    <property type="project" value="InterPro"/>
</dbReference>
<dbReference type="Pfam" id="PF13185">
    <property type="entry name" value="GAF_2"/>
    <property type="match status" value="1"/>
</dbReference>
<dbReference type="SUPFAM" id="SSF55781">
    <property type="entry name" value="GAF domain-like"/>
    <property type="match status" value="1"/>
</dbReference>
<name>A0A9W6SPA8_9ACTN</name>
<dbReference type="AlphaFoldDB" id="A0A9W6SPA8"/>
<dbReference type="InterPro" id="IPR005561">
    <property type="entry name" value="ANTAR"/>
</dbReference>
<dbReference type="InterPro" id="IPR011006">
    <property type="entry name" value="CheY-like_superfamily"/>
</dbReference>
<dbReference type="Pfam" id="PF03861">
    <property type="entry name" value="ANTAR"/>
    <property type="match status" value="1"/>
</dbReference>
<dbReference type="Gene3D" id="1.10.10.10">
    <property type="entry name" value="Winged helix-like DNA-binding domain superfamily/Winged helix DNA-binding domain"/>
    <property type="match status" value="1"/>
</dbReference>
<gene>
    <name evidence="6" type="ORF">Afil01_44730</name>
</gene>
<evidence type="ECO:0000256" key="4">
    <source>
        <dbReference type="ARBA" id="ARBA00023163"/>
    </source>
</evidence>
<accession>A0A9W6SPA8</accession>
<protein>
    <submittedName>
        <fullName evidence="6">Transcriptional regulator</fullName>
    </submittedName>
</protein>
<dbReference type="SUPFAM" id="SSF52172">
    <property type="entry name" value="CheY-like"/>
    <property type="match status" value="1"/>
</dbReference>
<feature type="domain" description="ANTAR" evidence="5">
    <location>
        <begin position="187"/>
        <end position="248"/>
    </location>
</feature>
<dbReference type="RefSeq" id="WP_285664809.1">
    <property type="nucleotide sequence ID" value="NZ_BSTX01000003.1"/>
</dbReference>
<dbReference type="PROSITE" id="PS50921">
    <property type="entry name" value="ANTAR"/>
    <property type="match status" value="1"/>
</dbReference>
<dbReference type="EMBL" id="BSTX01000003">
    <property type="protein sequence ID" value="GLZ79666.1"/>
    <property type="molecule type" value="Genomic_DNA"/>
</dbReference>
<evidence type="ECO:0000313" key="7">
    <source>
        <dbReference type="Proteomes" id="UP001165079"/>
    </source>
</evidence>
<dbReference type="InterPro" id="IPR036388">
    <property type="entry name" value="WH-like_DNA-bd_sf"/>
</dbReference>
<evidence type="ECO:0000256" key="2">
    <source>
        <dbReference type="ARBA" id="ARBA00022777"/>
    </source>
</evidence>
<keyword evidence="4" id="KW-0804">Transcription</keyword>
<reference evidence="6" key="1">
    <citation type="submission" date="2023-03" db="EMBL/GenBank/DDBJ databases">
        <title>Actinorhabdospora filicis NBRC 111898.</title>
        <authorList>
            <person name="Ichikawa N."/>
            <person name="Sato H."/>
            <person name="Tonouchi N."/>
        </authorList>
    </citation>
    <scope>NUCLEOTIDE SEQUENCE</scope>
    <source>
        <strain evidence="6">NBRC 111898</strain>
    </source>
</reference>
<keyword evidence="1" id="KW-0808">Transferase</keyword>
<dbReference type="GO" id="GO:0016301">
    <property type="term" value="F:kinase activity"/>
    <property type="evidence" value="ECO:0007669"/>
    <property type="project" value="UniProtKB-KW"/>
</dbReference>
<dbReference type="Gene3D" id="3.30.450.40">
    <property type="match status" value="1"/>
</dbReference>
<dbReference type="SMART" id="SM01012">
    <property type="entry name" value="ANTAR"/>
    <property type="match status" value="1"/>
</dbReference>
<evidence type="ECO:0000259" key="5">
    <source>
        <dbReference type="PROSITE" id="PS50921"/>
    </source>
</evidence>
<evidence type="ECO:0000256" key="1">
    <source>
        <dbReference type="ARBA" id="ARBA00022679"/>
    </source>
</evidence>
<dbReference type="InterPro" id="IPR012074">
    <property type="entry name" value="GAF_ANTAR"/>
</dbReference>
<keyword evidence="3" id="KW-0805">Transcription regulation</keyword>
<comment type="caution">
    <text evidence="6">The sequence shown here is derived from an EMBL/GenBank/DDBJ whole genome shotgun (WGS) entry which is preliminary data.</text>
</comment>
<sequence length="254" mass="27428">MPTAPDNRSTRSASDAAGERRWDAIATAFAEFADTLVADFDVLDFLHQVTVRCSEVLGVSAAGVLLSDQRGNLRTAAASSERTHLLELLQLQTGEGPCPECFRTGEPVAVPNLKAPAATVRWPEFAQAASALGYGSVHALPMRLRGDVIGALNLFDTEYGPLPPATHRLGQALTDVATIGLLQARAVDDRVVLARQLRHALDSRVVIEQAKGVLAERTGLDMHECFELLRSAARNRNRRVADLARAIVDSTETR</sequence>
<dbReference type="InterPro" id="IPR029016">
    <property type="entry name" value="GAF-like_dom_sf"/>
</dbReference>
<evidence type="ECO:0000256" key="3">
    <source>
        <dbReference type="ARBA" id="ARBA00023015"/>
    </source>
</evidence>